<dbReference type="Proteomes" id="UP001501237">
    <property type="component" value="Unassembled WGS sequence"/>
</dbReference>
<dbReference type="RefSeq" id="WP_344833110.1">
    <property type="nucleotide sequence ID" value="NZ_BAAAUV010000014.1"/>
</dbReference>
<accession>A0ABP6QES1</accession>
<gene>
    <name evidence="2" type="ORF">GCM10010468_52160</name>
</gene>
<dbReference type="EMBL" id="BAAAUV010000014">
    <property type="protein sequence ID" value="GAA3224839.1"/>
    <property type="molecule type" value="Genomic_DNA"/>
</dbReference>
<reference evidence="3" key="1">
    <citation type="journal article" date="2019" name="Int. J. Syst. Evol. Microbiol.">
        <title>The Global Catalogue of Microorganisms (GCM) 10K type strain sequencing project: providing services to taxonomists for standard genome sequencing and annotation.</title>
        <authorList>
            <consortium name="The Broad Institute Genomics Platform"/>
            <consortium name="The Broad Institute Genome Sequencing Center for Infectious Disease"/>
            <person name="Wu L."/>
            <person name="Ma J."/>
        </authorList>
    </citation>
    <scope>NUCLEOTIDE SEQUENCE [LARGE SCALE GENOMIC DNA]</scope>
    <source>
        <strain evidence="3">JCM 9377</strain>
    </source>
</reference>
<proteinExistence type="predicted"/>
<name>A0ABP6QES1_9ACTN</name>
<feature type="signal peptide" evidence="1">
    <location>
        <begin position="1"/>
        <end position="27"/>
    </location>
</feature>
<keyword evidence="1" id="KW-0732">Signal</keyword>
<comment type="caution">
    <text evidence="2">The sequence shown here is derived from an EMBL/GenBank/DDBJ whole genome shotgun (WGS) entry which is preliminary data.</text>
</comment>
<evidence type="ECO:0000256" key="1">
    <source>
        <dbReference type="SAM" id="SignalP"/>
    </source>
</evidence>
<sequence>MVRIMSVAGAIVVAMAGTAAMGSAASAAPKAKCWVGSWKVTTATVYVKDTKKAAEFTVKGGAGIKVKLAKTGKMSYDFTGSKPLKGTGTVSGVPTSASVTLTRKLTASSKITGSTKGKITAKVSSVKGNALLKLTSPFTTTLNIAKAAKKGAELGLLPIKATYTCSGRTGTIQQKYTKGATTTKSTWKLRRS</sequence>
<protein>
    <submittedName>
        <fullName evidence="2">Uncharacterized protein</fullName>
    </submittedName>
</protein>
<evidence type="ECO:0000313" key="2">
    <source>
        <dbReference type="EMBL" id="GAA3224839.1"/>
    </source>
</evidence>
<keyword evidence="3" id="KW-1185">Reference proteome</keyword>
<feature type="chain" id="PRO_5045077247" evidence="1">
    <location>
        <begin position="28"/>
        <end position="192"/>
    </location>
</feature>
<evidence type="ECO:0000313" key="3">
    <source>
        <dbReference type="Proteomes" id="UP001501237"/>
    </source>
</evidence>
<organism evidence="2 3">
    <name type="scientific">Actinocorallia longicatena</name>
    <dbReference type="NCBI Taxonomy" id="111803"/>
    <lineage>
        <taxon>Bacteria</taxon>
        <taxon>Bacillati</taxon>
        <taxon>Actinomycetota</taxon>
        <taxon>Actinomycetes</taxon>
        <taxon>Streptosporangiales</taxon>
        <taxon>Thermomonosporaceae</taxon>
        <taxon>Actinocorallia</taxon>
    </lineage>
</organism>